<organism evidence="6 7">
    <name type="scientific">Spirosoma fluviale</name>
    <dbReference type="NCBI Taxonomy" id="1597977"/>
    <lineage>
        <taxon>Bacteria</taxon>
        <taxon>Pseudomonadati</taxon>
        <taxon>Bacteroidota</taxon>
        <taxon>Cytophagia</taxon>
        <taxon>Cytophagales</taxon>
        <taxon>Cytophagaceae</taxon>
        <taxon>Spirosoma</taxon>
    </lineage>
</organism>
<dbReference type="GO" id="GO:0006352">
    <property type="term" value="P:DNA-templated transcription initiation"/>
    <property type="evidence" value="ECO:0007669"/>
    <property type="project" value="InterPro"/>
</dbReference>
<dbReference type="Pfam" id="PF08281">
    <property type="entry name" value="Sigma70_r4_2"/>
    <property type="match status" value="1"/>
</dbReference>
<keyword evidence="2" id="KW-0805">Transcription regulation</keyword>
<dbReference type="InterPro" id="IPR013249">
    <property type="entry name" value="RNA_pol_sigma70_r4_t2"/>
</dbReference>
<dbReference type="InterPro" id="IPR039425">
    <property type="entry name" value="RNA_pol_sigma-70-like"/>
</dbReference>
<dbReference type="Proteomes" id="UP000219452">
    <property type="component" value="Unassembled WGS sequence"/>
</dbReference>
<dbReference type="Gene3D" id="1.10.1740.10">
    <property type="match status" value="1"/>
</dbReference>
<evidence type="ECO:0000256" key="2">
    <source>
        <dbReference type="ARBA" id="ARBA00023015"/>
    </source>
</evidence>
<evidence type="ECO:0000313" key="7">
    <source>
        <dbReference type="Proteomes" id="UP000219452"/>
    </source>
</evidence>
<dbReference type="NCBIfam" id="TIGR02937">
    <property type="entry name" value="sigma70-ECF"/>
    <property type="match status" value="1"/>
</dbReference>
<dbReference type="CDD" id="cd06171">
    <property type="entry name" value="Sigma70_r4"/>
    <property type="match status" value="1"/>
</dbReference>
<evidence type="ECO:0000256" key="1">
    <source>
        <dbReference type="ARBA" id="ARBA00010641"/>
    </source>
</evidence>
<dbReference type="RefSeq" id="WP_097129731.1">
    <property type="nucleotide sequence ID" value="NZ_OCNH01000005.1"/>
</dbReference>
<comment type="similarity">
    <text evidence="1">Belongs to the sigma-70 factor family. ECF subfamily.</text>
</comment>
<dbReference type="InterPro" id="IPR013324">
    <property type="entry name" value="RNA_pol_sigma_r3/r4-like"/>
</dbReference>
<evidence type="ECO:0000313" key="6">
    <source>
        <dbReference type="EMBL" id="SOD96194.1"/>
    </source>
</evidence>
<dbReference type="InterPro" id="IPR036388">
    <property type="entry name" value="WH-like_DNA-bd_sf"/>
</dbReference>
<dbReference type="PANTHER" id="PTHR43133">
    <property type="entry name" value="RNA POLYMERASE ECF-TYPE SIGMA FACTO"/>
    <property type="match status" value="1"/>
</dbReference>
<dbReference type="Gene3D" id="1.10.10.10">
    <property type="entry name" value="Winged helix-like DNA-binding domain superfamily/Winged helix DNA-binding domain"/>
    <property type="match status" value="1"/>
</dbReference>
<reference evidence="7" key="1">
    <citation type="submission" date="2017-09" db="EMBL/GenBank/DDBJ databases">
        <authorList>
            <person name="Varghese N."/>
            <person name="Submissions S."/>
        </authorList>
    </citation>
    <scope>NUCLEOTIDE SEQUENCE [LARGE SCALE GENOMIC DNA]</scope>
    <source>
        <strain evidence="7">DSM 29961</strain>
    </source>
</reference>
<dbReference type="GO" id="GO:0016987">
    <property type="term" value="F:sigma factor activity"/>
    <property type="evidence" value="ECO:0007669"/>
    <property type="project" value="UniProtKB-KW"/>
</dbReference>
<dbReference type="EMBL" id="OCNH01000005">
    <property type="protein sequence ID" value="SOD96194.1"/>
    <property type="molecule type" value="Genomic_DNA"/>
</dbReference>
<gene>
    <name evidence="6" type="ORF">SAMN06269250_5187</name>
</gene>
<dbReference type="InterPro" id="IPR013325">
    <property type="entry name" value="RNA_pol_sigma_r2"/>
</dbReference>
<dbReference type="AlphaFoldDB" id="A0A286GMH6"/>
<dbReference type="GO" id="GO:0003677">
    <property type="term" value="F:DNA binding"/>
    <property type="evidence" value="ECO:0007669"/>
    <property type="project" value="InterPro"/>
</dbReference>
<keyword evidence="4" id="KW-0804">Transcription</keyword>
<dbReference type="OrthoDB" id="9150024at2"/>
<feature type="domain" description="RNA polymerase sigma factor 70 region 4 type 2" evidence="5">
    <location>
        <begin position="131"/>
        <end position="182"/>
    </location>
</feature>
<protein>
    <submittedName>
        <fullName evidence="6">RNA polymerase sigma-70 factor, ECF subfamily</fullName>
    </submittedName>
</protein>
<proteinExistence type="inferred from homology"/>
<keyword evidence="7" id="KW-1185">Reference proteome</keyword>
<name>A0A286GMH6_9BACT</name>
<sequence>MVSSPIQATNSPEKLQVLWAGVRRQHYQSLTELYQQMYTDLLNFGLFFGHDSVAAKDAVNQIFLEIWERGNSLPAVDNVRSYLITYLRRKLLREFEHGNRFVELTDSEIMSQRSYEEVIVQAQQEERIKKRLQAALAELTPRQKELIEMRFFRNLSNEAISQETGMHINTVYNTTSSALKTLRQQLGQEDYYNLLTVWPLLFPLLFQADSLTYS</sequence>
<evidence type="ECO:0000256" key="4">
    <source>
        <dbReference type="ARBA" id="ARBA00023163"/>
    </source>
</evidence>
<evidence type="ECO:0000256" key="3">
    <source>
        <dbReference type="ARBA" id="ARBA00023082"/>
    </source>
</evidence>
<keyword evidence="3" id="KW-0731">Sigma factor</keyword>
<dbReference type="SUPFAM" id="SSF88946">
    <property type="entry name" value="Sigma2 domain of RNA polymerase sigma factors"/>
    <property type="match status" value="1"/>
</dbReference>
<accession>A0A286GMH6</accession>
<evidence type="ECO:0000259" key="5">
    <source>
        <dbReference type="Pfam" id="PF08281"/>
    </source>
</evidence>
<dbReference type="SUPFAM" id="SSF88659">
    <property type="entry name" value="Sigma3 and sigma4 domains of RNA polymerase sigma factors"/>
    <property type="match status" value="1"/>
</dbReference>
<dbReference type="InterPro" id="IPR014284">
    <property type="entry name" value="RNA_pol_sigma-70_dom"/>
</dbReference>
<dbReference type="PANTHER" id="PTHR43133:SF46">
    <property type="entry name" value="RNA POLYMERASE SIGMA-70 FACTOR ECF SUBFAMILY"/>
    <property type="match status" value="1"/>
</dbReference>